<protein>
    <submittedName>
        <fullName evidence="1">Serine/threonine protein kinase</fullName>
    </submittedName>
</protein>
<dbReference type="InterPro" id="IPR011009">
    <property type="entry name" value="Kinase-like_dom_sf"/>
</dbReference>
<evidence type="ECO:0000313" key="1">
    <source>
        <dbReference type="EMBL" id="MBE1532596.1"/>
    </source>
</evidence>
<keyword evidence="1" id="KW-0808">Transferase</keyword>
<reference evidence="1 2" key="1">
    <citation type="submission" date="2020-10" db="EMBL/GenBank/DDBJ databases">
        <title>Sequencing the genomes of 1000 actinobacteria strains.</title>
        <authorList>
            <person name="Klenk H.-P."/>
        </authorList>
    </citation>
    <scope>NUCLEOTIDE SEQUENCE [LARGE SCALE GENOMIC DNA]</scope>
    <source>
        <strain evidence="1 2">DSM 46744</strain>
    </source>
</reference>
<accession>A0ABR9JPW5</accession>
<gene>
    <name evidence="1" type="ORF">H4W34_002429</name>
</gene>
<dbReference type="GO" id="GO:0004674">
    <property type="term" value="F:protein serine/threonine kinase activity"/>
    <property type="evidence" value="ECO:0007669"/>
    <property type="project" value="UniProtKB-KW"/>
</dbReference>
<keyword evidence="2" id="KW-1185">Reference proteome</keyword>
<comment type="caution">
    <text evidence="1">The sequence shown here is derived from an EMBL/GenBank/DDBJ whole genome shotgun (WGS) entry which is preliminary data.</text>
</comment>
<keyword evidence="1" id="KW-0723">Serine/threonine-protein kinase</keyword>
<dbReference type="Gene3D" id="1.10.510.10">
    <property type="entry name" value="Transferase(Phosphotransferase) domain 1"/>
    <property type="match status" value="1"/>
</dbReference>
<sequence>MGTPGWLSPEQYEGRDVTSASDVFAWASPVVFAATGAGPFGQATEESVAYRTVHAAHWQA</sequence>
<keyword evidence="1" id="KW-0418">Kinase</keyword>
<dbReference type="Proteomes" id="UP000627838">
    <property type="component" value="Unassembled WGS sequence"/>
</dbReference>
<dbReference type="SUPFAM" id="SSF56112">
    <property type="entry name" value="Protein kinase-like (PK-like)"/>
    <property type="match status" value="1"/>
</dbReference>
<organism evidence="1 2">
    <name type="scientific">Actinomadura algeriensis</name>
    <dbReference type="NCBI Taxonomy" id="1679523"/>
    <lineage>
        <taxon>Bacteria</taxon>
        <taxon>Bacillati</taxon>
        <taxon>Actinomycetota</taxon>
        <taxon>Actinomycetes</taxon>
        <taxon>Streptosporangiales</taxon>
        <taxon>Thermomonosporaceae</taxon>
        <taxon>Actinomadura</taxon>
    </lineage>
</organism>
<dbReference type="EMBL" id="JADBDZ010000001">
    <property type="protein sequence ID" value="MBE1532596.1"/>
    <property type="molecule type" value="Genomic_DNA"/>
</dbReference>
<name>A0ABR9JPW5_9ACTN</name>
<proteinExistence type="predicted"/>
<dbReference type="RefSeq" id="WP_192759265.1">
    <property type="nucleotide sequence ID" value="NZ_JADBDZ010000001.1"/>
</dbReference>
<evidence type="ECO:0000313" key="2">
    <source>
        <dbReference type="Proteomes" id="UP000627838"/>
    </source>
</evidence>